<sequence>MMEISPGDVQAGGLKGRIPSSEAEVTEVETEEGFEAQTTTLNNNNNNNNNNDGVCIMPPHELEPSPAPEDIRHGAHTEPAHSFFWNLLFGVMGSLAGFMFVAEEVGRRRRGSRIVAGLIWIVTSSWRLVGCFAGGRLD</sequence>
<gene>
    <name evidence="3" type="ORF">BJ508DRAFT_160717</name>
</gene>
<organism evidence="3 4">
    <name type="scientific">Ascobolus immersus RN42</name>
    <dbReference type="NCBI Taxonomy" id="1160509"/>
    <lineage>
        <taxon>Eukaryota</taxon>
        <taxon>Fungi</taxon>
        <taxon>Dikarya</taxon>
        <taxon>Ascomycota</taxon>
        <taxon>Pezizomycotina</taxon>
        <taxon>Pezizomycetes</taxon>
        <taxon>Pezizales</taxon>
        <taxon>Ascobolaceae</taxon>
        <taxon>Ascobolus</taxon>
    </lineage>
</organism>
<reference evidence="3 4" key="1">
    <citation type="journal article" date="2018" name="Nat. Ecol. Evol.">
        <title>Pezizomycetes genomes reveal the molecular basis of ectomycorrhizal truffle lifestyle.</title>
        <authorList>
            <person name="Murat C."/>
            <person name="Payen T."/>
            <person name="Noel B."/>
            <person name="Kuo A."/>
            <person name="Morin E."/>
            <person name="Chen J."/>
            <person name="Kohler A."/>
            <person name="Krizsan K."/>
            <person name="Balestrini R."/>
            <person name="Da Silva C."/>
            <person name="Montanini B."/>
            <person name="Hainaut M."/>
            <person name="Levati E."/>
            <person name="Barry K.W."/>
            <person name="Belfiori B."/>
            <person name="Cichocki N."/>
            <person name="Clum A."/>
            <person name="Dockter R.B."/>
            <person name="Fauchery L."/>
            <person name="Guy J."/>
            <person name="Iotti M."/>
            <person name="Le Tacon F."/>
            <person name="Lindquist E.A."/>
            <person name="Lipzen A."/>
            <person name="Malagnac F."/>
            <person name="Mello A."/>
            <person name="Molinier V."/>
            <person name="Miyauchi S."/>
            <person name="Poulain J."/>
            <person name="Riccioni C."/>
            <person name="Rubini A."/>
            <person name="Sitrit Y."/>
            <person name="Splivallo R."/>
            <person name="Traeger S."/>
            <person name="Wang M."/>
            <person name="Zifcakova L."/>
            <person name="Wipf D."/>
            <person name="Zambonelli A."/>
            <person name="Paolocci F."/>
            <person name="Nowrousian M."/>
            <person name="Ottonello S."/>
            <person name="Baldrian P."/>
            <person name="Spatafora J.W."/>
            <person name="Henrissat B."/>
            <person name="Nagy L.G."/>
            <person name="Aury J.M."/>
            <person name="Wincker P."/>
            <person name="Grigoriev I.V."/>
            <person name="Bonfante P."/>
            <person name="Martin F.M."/>
        </authorList>
    </citation>
    <scope>NUCLEOTIDE SEQUENCE [LARGE SCALE GENOMIC DNA]</scope>
    <source>
        <strain evidence="3 4">RN42</strain>
    </source>
</reference>
<keyword evidence="2" id="KW-1133">Transmembrane helix</keyword>
<feature type="transmembrane region" description="Helical" evidence="2">
    <location>
        <begin position="114"/>
        <end position="135"/>
    </location>
</feature>
<evidence type="ECO:0000256" key="1">
    <source>
        <dbReference type="SAM" id="MobiDB-lite"/>
    </source>
</evidence>
<evidence type="ECO:0000313" key="4">
    <source>
        <dbReference type="Proteomes" id="UP000275078"/>
    </source>
</evidence>
<accession>A0A3N4HYA7</accession>
<keyword evidence="2" id="KW-0812">Transmembrane</keyword>
<protein>
    <submittedName>
        <fullName evidence="3">Uncharacterized protein</fullName>
    </submittedName>
</protein>
<feature type="region of interest" description="Disordered" evidence="1">
    <location>
        <begin position="1"/>
        <end position="66"/>
    </location>
</feature>
<name>A0A3N4HYA7_ASCIM</name>
<keyword evidence="2" id="KW-0472">Membrane</keyword>
<dbReference type="Proteomes" id="UP000275078">
    <property type="component" value="Unassembled WGS sequence"/>
</dbReference>
<evidence type="ECO:0000256" key="2">
    <source>
        <dbReference type="SAM" id="Phobius"/>
    </source>
</evidence>
<feature type="transmembrane region" description="Helical" evidence="2">
    <location>
        <begin position="83"/>
        <end position="102"/>
    </location>
</feature>
<feature type="compositionally biased region" description="Acidic residues" evidence="1">
    <location>
        <begin position="24"/>
        <end position="34"/>
    </location>
</feature>
<evidence type="ECO:0000313" key="3">
    <source>
        <dbReference type="EMBL" id="RPA78167.1"/>
    </source>
</evidence>
<dbReference type="EMBL" id="ML119715">
    <property type="protein sequence ID" value="RPA78167.1"/>
    <property type="molecule type" value="Genomic_DNA"/>
</dbReference>
<dbReference type="AlphaFoldDB" id="A0A3N4HYA7"/>
<feature type="compositionally biased region" description="Low complexity" evidence="1">
    <location>
        <begin position="42"/>
        <end position="51"/>
    </location>
</feature>
<keyword evidence="4" id="KW-1185">Reference proteome</keyword>
<proteinExistence type="predicted"/>